<keyword evidence="1" id="KW-0812">Transmembrane</keyword>
<keyword evidence="1" id="KW-1133">Transmembrane helix</keyword>
<dbReference type="PROSITE" id="PS50112">
    <property type="entry name" value="PAS"/>
    <property type="match status" value="1"/>
</dbReference>
<dbReference type="EMBL" id="JBHTIU010000022">
    <property type="protein sequence ID" value="MFD0868727.1"/>
    <property type="molecule type" value="Genomic_DNA"/>
</dbReference>
<organism evidence="6 7">
    <name type="scientific">Paenibacillus residui</name>
    <dbReference type="NCBI Taxonomy" id="629724"/>
    <lineage>
        <taxon>Bacteria</taxon>
        <taxon>Bacillati</taxon>
        <taxon>Bacillota</taxon>
        <taxon>Bacilli</taxon>
        <taxon>Bacillales</taxon>
        <taxon>Paenibacillaceae</taxon>
        <taxon>Paenibacillus</taxon>
    </lineage>
</organism>
<dbReference type="RefSeq" id="WP_186328335.1">
    <property type="nucleotide sequence ID" value="NZ_JBHTIU010000022.1"/>
</dbReference>
<feature type="transmembrane region" description="Helical" evidence="1">
    <location>
        <begin position="213"/>
        <end position="232"/>
    </location>
</feature>
<dbReference type="Pfam" id="PF08448">
    <property type="entry name" value="PAS_4"/>
    <property type="match status" value="1"/>
</dbReference>
<feature type="transmembrane region" description="Helical" evidence="1">
    <location>
        <begin position="187"/>
        <end position="207"/>
    </location>
</feature>
<dbReference type="Pfam" id="PF00990">
    <property type="entry name" value="GGDEF"/>
    <property type="match status" value="1"/>
</dbReference>
<feature type="transmembrane region" description="Helical" evidence="1">
    <location>
        <begin position="108"/>
        <end position="128"/>
    </location>
</feature>
<dbReference type="PROSITE" id="PS50883">
    <property type="entry name" value="EAL"/>
    <property type="match status" value="1"/>
</dbReference>
<evidence type="ECO:0000259" key="5">
    <source>
        <dbReference type="PROSITE" id="PS50887"/>
    </source>
</evidence>
<feature type="domain" description="PAC" evidence="3">
    <location>
        <begin position="325"/>
        <end position="375"/>
    </location>
</feature>
<feature type="transmembrane region" description="Helical" evidence="1">
    <location>
        <begin position="65"/>
        <end position="87"/>
    </location>
</feature>
<dbReference type="CDD" id="cd01948">
    <property type="entry name" value="EAL"/>
    <property type="match status" value="1"/>
</dbReference>
<feature type="domain" description="GGDEF" evidence="5">
    <location>
        <begin position="405"/>
        <end position="537"/>
    </location>
</feature>
<evidence type="ECO:0000313" key="6">
    <source>
        <dbReference type="EMBL" id="MFD0868727.1"/>
    </source>
</evidence>
<evidence type="ECO:0000259" key="2">
    <source>
        <dbReference type="PROSITE" id="PS50112"/>
    </source>
</evidence>
<dbReference type="PROSITE" id="PS50887">
    <property type="entry name" value="GGDEF"/>
    <property type="match status" value="1"/>
</dbReference>
<dbReference type="SMART" id="SM00267">
    <property type="entry name" value="GGDEF"/>
    <property type="match status" value="1"/>
</dbReference>
<feature type="transmembrane region" description="Helical" evidence="1">
    <location>
        <begin position="6"/>
        <end position="24"/>
    </location>
</feature>
<feature type="domain" description="PAS" evidence="2">
    <location>
        <begin position="249"/>
        <end position="293"/>
    </location>
</feature>
<feature type="transmembrane region" description="Helical" evidence="1">
    <location>
        <begin position="33"/>
        <end position="53"/>
    </location>
</feature>
<reference evidence="7" key="1">
    <citation type="journal article" date="2019" name="Int. J. Syst. Evol. Microbiol.">
        <title>The Global Catalogue of Microorganisms (GCM) 10K type strain sequencing project: providing services to taxonomists for standard genome sequencing and annotation.</title>
        <authorList>
            <consortium name="The Broad Institute Genomics Platform"/>
            <consortium name="The Broad Institute Genome Sequencing Center for Infectious Disease"/>
            <person name="Wu L."/>
            <person name="Ma J."/>
        </authorList>
    </citation>
    <scope>NUCLEOTIDE SEQUENCE [LARGE SCALE GENOMIC DNA]</scope>
    <source>
        <strain evidence="7">CCUG 57263</strain>
    </source>
</reference>
<dbReference type="InterPro" id="IPR029787">
    <property type="entry name" value="Nucleotide_cyclase"/>
</dbReference>
<dbReference type="PROSITE" id="PS50113">
    <property type="entry name" value="PAC"/>
    <property type="match status" value="1"/>
</dbReference>
<dbReference type="Proteomes" id="UP001597120">
    <property type="component" value="Unassembled WGS sequence"/>
</dbReference>
<accession>A0ABW3D8G9</accession>
<dbReference type="InterPro" id="IPR013656">
    <property type="entry name" value="PAS_4"/>
</dbReference>
<dbReference type="NCBIfam" id="TIGR00229">
    <property type="entry name" value="sensory_box"/>
    <property type="match status" value="1"/>
</dbReference>
<evidence type="ECO:0000313" key="7">
    <source>
        <dbReference type="Proteomes" id="UP001597120"/>
    </source>
</evidence>
<dbReference type="SUPFAM" id="SSF55785">
    <property type="entry name" value="PYP-like sensor domain (PAS domain)"/>
    <property type="match status" value="1"/>
</dbReference>
<name>A0ABW3D8G9_9BACL</name>
<dbReference type="SMART" id="SM00052">
    <property type="entry name" value="EAL"/>
    <property type="match status" value="1"/>
</dbReference>
<dbReference type="Gene3D" id="3.20.20.450">
    <property type="entry name" value="EAL domain"/>
    <property type="match status" value="1"/>
</dbReference>
<evidence type="ECO:0000256" key="1">
    <source>
        <dbReference type="SAM" id="Phobius"/>
    </source>
</evidence>
<dbReference type="InterPro" id="IPR035965">
    <property type="entry name" value="PAS-like_dom_sf"/>
</dbReference>
<dbReference type="InterPro" id="IPR052155">
    <property type="entry name" value="Biofilm_reg_signaling"/>
</dbReference>
<protein>
    <submittedName>
        <fullName evidence="6">Bifunctional diguanylate cyclase/phosphodiesterase</fullName>
    </submittedName>
</protein>
<dbReference type="InterPro" id="IPR001633">
    <property type="entry name" value="EAL_dom"/>
</dbReference>
<keyword evidence="1" id="KW-0472">Membrane</keyword>
<evidence type="ECO:0000259" key="4">
    <source>
        <dbReference type="PROSITE" id="PS50883"/>
    </source>
</evidence>
<dbReference type="CDD" id="cd00130">
    <property type="entry name" value="PAS"/>
    <property type="match status" value="1"/>
</dbReference>
<evidence type="ECO:0000259" key="3">
    <source>
        <dbReference type="PROSITE" id="PS50113"/>
    </source>
</evidence>
<dbReference type="Gene3D" id="3.30.70.270">
    <property type="match status" value="1"/>
</dbReference>
<feature type="domain" description="EAL" evidence="4">
    <location>
        <begin position="546"/>
        <end position="803"/>
    </location>
</feature>
<dbReference type="InterPro" id="IPR043128">
    <property type="entry name" value="Rev_trsase/Diguanyl_cyclase"/>
</dbReference>
<dbReference type="NCBIfam" id="TIGR00254">
    <property type="entry name" value="GGDEF"/>
    <property type="match status" value="1"/>
</dbReference>
<gene>
    <name evidence="6" type="ORF">ACFQ03_06160</name>
</gene>
<dbReference type="Pfam" id="PF00563">
    <property type="entry name" value="EAL"/>
    <property type="match status" value="1"/>
</dbReference>
<keyword evidence="7" id="KW-1185">Reference proteome</keyword>
<proteinExistence type="predicted"/>
<dbReference type="InterPro" id="IPR000014">
    <property type="entry name" value="PAS"/>
</dbReference>
<dbReference type="InterPro" id="IPR000700">
    <property type="entry name" value="PAS-assoc_C"/>
</dbReference>
<dbReference type="Gene3D" id="3.30.450.20">
    <property type="entry name" value="PAS domain"/>
    <property type="match status" value="1"/>
</dbReference>
<dbReference type="PANTHER" id="PTHR44757">
    <property type="entry name" value="DIGUANYLATE CYCLASE DGCP"/>
    <property type="match status" value="1"/>
</dbReference>
<dbReference type="CDD" id="cd01949">
    <property type="entry name" value="GGDEF"/>
    <property type="match status" value="1"/>
</dbReference>
<dbReference type="PANTHER" id="PTHR44757:SF2">
    <property type="entry name" value="BIOFILM ARCHITECTURE MAINTENANCE PROTEIN MBAA"/>
    <property type="match status" value="1"/>
</dbReference>
<dbReference type="InterPro" id="IPR035919">
    <property type="entry name" value="EAL_sf"/>
</dbReference>
<dbReference type="SUPFAM" id="SSF141868">
    <property type="entry name" value="EAL domain-like"/>
    <property type="match status" value="1"/>
</dbReference>
<sequence>MLFITMIAFAVVPLFLGVATVFTFRKTRLARGFFIFMLFISVWQLDVAILYGYEWWTPEQIDRLFRFFRFGFIMLGPASLYIAHIVYHDLEGPKTVKRRFGRLVEHLVSIRFILIYYAFSFIVYLLGWSSKGIEKLYYVEHPQNAKYLYPIYGEFQFLIAVVLVIFLCSLILCLVISRSVINRHMRFFFLVFCVVSFLAGIVGVFNLAEDKGLYPSGIAVMIFSITIFAVYNRMNANTIQDMNTELLGQKEFLRKMIDMNPNYIYAKDSQGNFSLANLAMARLYGKSPDELIGCNERELSAISGSSSFGIWDRDRRLLEGMEETVGLEEKFVDAQGHLKWVRVSKMPIHTSGGKQLLCIATDITDYKRYQEQIINLAYHDSLTGLPNRLLYNNRLAEAITTSEPGRLAVMFLDLDRFKLINDTFNHTTGDLLLKLVAERLQKCLRPSDTVSRRGGDEFNIILKDATREDAIQIANAILNVFDKPYWLDGLELYVSTSIGISIYPEDGDDVETLIRNADTAMYRAKEKGKNHYQFYTPDMNETNMRRVLLEKEMHKALEKGGFESCMVVYQPQVNVATGLLTGVEALLRWDHRELGIISPSEFIPIAEESGLIVPLGKWALRMACLQNVAWRKAGYLPVRVSVNLSPRQFRDERLMGMIEEVLEETGMDPACLELEITENMAVQGADYFVRKLAELRSLGVQLSIDDFGTGYSSLSYLNKLPVHKLKIDRSFIRDLNTSVENAEIITSIISMAHKLNLKVIAEGVETEEQLNWLAGNGCDEIQGFLISRPLQAAQLERKGMLRR</sequence>
<dbReference type="InterPro" id="IPR000160">
    <property type="entry name" value="GGDEF_dom"/>
</dbReference>
<dbReference type="SUPFAM" id="SSF55073">
    <property type="entry name" value="Nucleotide cyclase"/>
    <property type="match status" value="1"/>
</dbReference>
<comment type="caution">
    <text evidence="6">The sequence shown here is derived from an EMBL/GenBank/DDBJ whole genome shotgun (WGS) entry which is preliminary data.</text>
</comment>
<feature type="transmembrane region" description="Helical" evidence="1">
    <location>
        <begin position="155"/>
        <end position="175"/>
    </location>
</feature>